<evidence type="ECO:0000313" key="1">
    <source>
        <dbReference type="EMBL" id="CAE08173.1"/>
    </source>
</evidence>
<dbReference type="STRING" id="84588.SYNW1658"/>
<dbReference type="EMBL" id="BX569693">
    <property type="protein sequence ID" value="CAE08173.1"/>
    <property type="molecule type" value="Genomic_DNA"/>
</dbReference>
<gene>
    <name evidence="1" type="ordered locus">SYNW1658</name>
</gene>
<dbReference type="InterPro" id="IPR012447">
    <property type="entry name" value="DUF1651"/>
</dbReference>
<dbReference type="HOGENOM" id="CLU_3223085_0_0_3"/>
<dbReference type="KEGG" id="syw:SYNW1658"/>
<sequence length="44" mass="5086">MPDGPPLLKERRHLRREAAEQLWGSLQTEGWRKTDPLWGDAAES</sequence>
<dbReference type="RefSeq" id="WP_011128522.1">
    <property type="nucleotide sequence ID" value="NC_005070.1"/>
</dbReference>
<dbReference type="AlphaFoldDB" id="Q7U5P3"/>
<reference evidence="1 2" key="1">
    <citation type="journal article" date="2003" name="Nature">
        <title>The genome of a motile marine Synechococcus.</title>
        <authorList>
            <person name="Palenik B."/>
            <person name="Brahamsha B."/>
            <person name="Larimer F."/>
            <person name="Land M."/>
            <person name="Hauser L."/>
            <person name="Chain P."/>
            <person name="Lamerdin J."/>
            <person name="Regala W."/>
            <person name="Allen E.A."/>
            <person name="McCarren J."/>
            <person name="Paulsen I."/>
            <person name="Dufresne A."/>
            <person name="Partensky F."/>
            <person name="Webb E."/>
            <person name="Waterbury J."/>
        </authorList>
    </citation>
    <scope>NUCLEOTIDE SEQUENCE [LARGE SCALE GENOMIC DNA]</scope>
    <source>
        <strain evidence="1 2">WH8102</strain>
    </source>
</reference>
<organism evidence="1 2">
    <name type="scientific">Parasynechococcus marenigrum (strain WH8102)</name>
    <dbReference type="NCBI Taxonomy" id="84588"/>
    <lineage>
        <taxon>Bacteria</taxon>
        <taxon>Bacillati</taxon>
        <taxon>Cyanobacteriota</taxon>
        <taxon>Cyanophyceae</taxon>
        <taxon>Synechococcales</taxon>
        <taxon>Prochlorococcaceae</taxon>
        <taxon>Parasynechococcus</taxon>
        <taxon>Parasynechococcus marenigrum</taxon>
    </lineage>
</organism>
<accession>Q7U5P3</accession>
<dbReference type="Pfam" id="PF07864">
    <property type="entry name" value="DUF1651"/>
    <property type="match status" value="1"/>
</dbReference>
<evidence type="ECO:0000313" key="2">
    <source>
        <dbReference type="Proteomes" id="UP000001422"/>
    </source>
</evidence>
<dbReference type="Proteomes" id="UP000001422">
    <property type="component" value="Chromosome"/>
</dbReference>
<keyword evidence="2" id="KW-1185">Reference proteome</keyword>
<proteinExistence type="predicted"/>
<name>Q7U5P3_PARMW</name>
<protein>
    <submittedName>
        <fullName evidence="1">Conserved hypothetical</fullName>
    </submittedName>
</protein>